<dbReference type="InterPro" id="IPR001940">
    <property type="entry name" value="Peptidase_S1C"/>
</dbReference>
<organism evidence="2 3">
    <name type="scientific">Durio zibethinus</name>
    <name type="common">Durian</name>
    <dbReference type="NCBI Taxonomy" id="66656"/>
    <lineage>
        <taxon>Eukaryota</taxon>
        <taxon>Viridiplantae</taxon>
        <taxon>Streptophyta</taxon>
        <taxon>Embryophyta</taxon>
        <taxon>Tracheophyta</taxon>
        <taxon>Spermatophyta</taxon>
        <taxon>Magnoliopsida</taxon>
        <taxon>eudicotyledons</taxon>
        <taxon>Gunneridae</taxon>
        <taxon>Pentapetalae</taxon>
        <taxon>rosids</taxon>
        <taxon>malvids</taxon>
        <taxon>Malvales</taxon>
        <taxon>Malvaceae</taxon>
        <taxon>Helicteroideae</taxon>
        <taxon>Durio</taxon>
    </lineage>
</organism>
<dbReference type="GO" id="GO:0004252">
    <property type="term" value="F:serine-type endopeptidase activity"/>
    <property type="evidence" value="ECO:0007669"/>
    <property type="project" value="InterPro"/>
</dbReference>
<dbReference type="KEGG" id="dzi:111310441"/>
<protein>
    <submittedName>
        <fullName evidence="3">Protease Do-like 14 isoform X1</fullName>
    </submittedName>
</protein>
<dbReference type="InterPro" id="IPR036034">
    <property type="entry name" value="PDZ_sf"/>
</dbReference>
<dbReference type="OrthoDB" id="4217619at2759"/>
<dbReference type="Pfam" id="PF13365">
    <property type="entry name" value="Trypsin_2"/>
    <property type="match status" value="1"/>
</dbReference>
<proteinExistence type="inferred from homology"/>
<evidence type="ECO:0000256" key="1">
    <source>
        <dbReference type="ARBA" id="ARBA00010541"/>
    </source>
</evidence>
<accession>A0A6P6ALC6</accession>
<dbReference type="PANTHER" id="PTHR47389">
    <property type="entry name" value="OS09G0436400 PROTEIN"/>
    <property type="match status" value="1"/>
</dbReference>
<dbReference type="AlphaFoldDB" id="A0A6P6ALC6"/>
<dbReference type="PANTHER" id="PTHR47389:SF4">
    <property type="entry name" value="OS09G0436400 PROTEIN"/>
    <property type="match status" value="1"/>
</dbReference>
<dbReference type="SUPFAM" id="SSF50156">
    <property type="entry name" value="PDZ domain-like"/>
    <property type="match status" value="1"/>
</dbReference>
<dbReference type="InterPro" id="IPR043504">
    <property type="entry name" value="Peptidase_S1_PA_chymotrypsin"/>
</dbReference>
<name>A0A6P6ALC6_DURZI</name>
<dbReference type="InterPro" id="IPR009003">
    <property type="entry name" value="Peptidase_S1_PA"/>
</dbReference>
<dbReference type="SUPFAM" id="SSF50494">
    <property type="entry name" value="Trypsin-like serine proteases"/>
    <property type="match status" value="1"/>
</dbReference>
<evidence type="ECO:0000313" key="2">
    <source>
        <dbReference type="Proteomes" id="UP000515121"/>
    </source>
</evidence>
<comment type="similarity">
    <text evidence="1">Belongs to the peptidase S1C family.</text>
</comment>
<dbReference type="Proteomes" id="UP000515121">
    <property type="component" value="Unplaced"/>
</dbReference>
<dbReference type="PRINTS" id="PR00834">
    <property type="entry name" value="PROTEASES2C"/>
</dbReference>
<reference evidence="3" key="1">
    <citation type="submission" date="2025-08" db="UniProtKB">
        <authorList>
            <consortium name="RefSeq"/>
        </authorList>
    </citation>
    <scope>IDENTIFICATION</scope>
    <source>
        <tissue evidence="3">Fruit stalk</tissue>
    </source>
</reference>
<dbReference type="GeneID" id="111310441"/>
<dbReference type="RefSeq" id="XP_022765646.1">
    <property type="nucleotide sequence ID" value="XM_022909911.1"/>
</dbReference>
<dbReference type="GO" id="GO:0006508">
    <property type="term" value="P:proteolysis"/>
    <property type="evidence" value="ECO:0007669"/>
    <property type="project" value="InterPro"/>
</dbReference>
<sequence length="390" mass="43181">MGWIQKANAEWFLHNEYKRDGDVWDSHAGLDLHSKMVALKVSPSVVCLLSHTGKDKLFACSGTIVECGDKESDGTFVGIILTSASLLRCPSGAASLAPDIKVDVLLLDGKLLQGEVFAYDFHYNLSVIKIRSDAPLPTPSLRNLDESRPVTLHPVLGSTSSHHSDSFKIRPGDTVMALGRHYHSHSLVVASGSFTIGLCKFGCKELLKATCKMVTRYYIGGPLINRDGEVIGINFYHERYTPFLPINIAYRCLEHLKIQRSVNRPWLGVKLTNFYAVNLVDLEKIIQKFPHISEGVVVEEVANESPAKVAGILPDDVIVSCGGHSVRCCSEFFGIMWDKTRESVPVVVMRTSCGNRLMLTIDVGDTSEHRYNSWPIYSALRRTCYGGPLK</sequence>
<dbReference type="Gene3D" id="2.30.42.10">
    <property type="match status" value="1"/>
</dbReference>
<dbReference type="Gene3D" id="2.40.10.10">
    <property type="entry name" value="Trypsin-like serine proteases"/>
    <property type="match status" value="2"/>
</dbReference>
<gene>
    <name evidence="3" type="primary">LOC111310441</name>
</gene>
<evidence type="ECO:0000313" key="3">
    <source>
        <dbReference type="RefSeq" id="XP_022765646.1"/>
    </source>
</evidence>
<keyword evidence="2" id="KW-1185">Reference proteome</keyword>